<dbReference type="AlphaFoldDB" id="A0A804N4U8"/>
<sequence>MGAAGQEGEDAGGNSTRAKSSSGARKTPALRQAEVGAECVDARAKAFIDSFRQ</sequence>
<evidence type="ECO:0000313" key="3">
    <source>
        <dbReference type="Proteomes" id="UP000007305"/>
    </source>
</evidence>
<feature type="region of interest" description="Disordered" evidence="1">
    <location>
        <begin position="1"/>
        <end position="35"/>
    </location>
</feature>
<dbReference type="EnsemblPlants" id="Zm00001eb135170_T001">
    <property type="protein sequence ID" value="Zm00001eb135170_P001"/>
    <property type="gene ID" value="Zm00001eb135170"/>
</dbReference>
<dbReference type="InParanoid" id="A0A804N4U8"/>
<accession>A0A804N4U8</accession>
<evidence type="ECO:0000256" key="1">
    <source>
        <dbReference type="SAM" id="MobiDB-lite"/>
    </source>
</evidence>
<protein>
    <submittedName>
        <fullName evidence="2">Uncharacterized protein</fullName>
    </submittedName>
</protein>
<dbReference type="Gramene" id="Zm00001eb135170_T001">
    <property type="protein sequence ID" value="Zm00001eb135170_P001"/>
    <property type="gene ID" value="Zm00001eb135170"/>
</dbReference>
<reference evidence="2" key="2">
    <citation type="submission" date="2019-07" db="EMBL/GenBank/DDBJ databases">
        <authorList>
            <person name="Seetharam A."/>
            <person name="Woodhouse M."/>
            <person name="Cannon E."/>
        </authorList>
    </citation>
    <scope>NUCLEOTIDE SEQUENCE [LARGE SCALE GENOMIC DNA]</scope>
    <source>
        <strain evidence="2">cv. B73</strain>
    </source>
</reference>
<reference evidence="2" key="3">
    <citation type="submission" date="2021-05" db="UniProtKB">
        <authorList>
            <consortium name="EnsemblPlants"/>
        </authorList>
    </citation>
    <scope>IDENTIFICATION</scope>
    <source>
        <strain evidence="2">cv. B73</strain>
    </source>
</reference>
<keyword evidence="3" id="KW-1185">Reference proteome</keyword>
<dbReference type="Proteomes" id="UP000007305">
    <property type="component" value="Chromosome 3"/>
</dbReference>
<proteinExistence type="predicted"/>
<reference evidence="3" key="1">
    <citation type="submission" date="2015-12" db="EMBL/GenBank/DDBJ databases">
        <title>Update maize B73 reference genome by single molecule sequencing technologies.</title>
        <authorList>
            <consortium name="Maize Genome Sequencing Project"/>
            <person name="Ware D."/>
        </authorList>
    </citation>
    <scope>NUCLEOTIDE SEQUENCE [LARGE SCALE GENOMIC DNA]</scope>
    <source>
        <strain evidence="3">cv. B73</strain>
    </source>
</reference>
<name>A0A804N4U8_MAIZE</name>
<evidence type="ECO:0000313" key="2">
    <source>
        <dbReference type="EnsemblPlants" id="Zm00001eb135170_P001"/>
    </source>
</evidence>
<organism evidence="2 3">
    <name type="scientific">Zea mays</name>
    <name type="common">Maize</name>
    <dbReference type="NCBI Taxonomy" id="4577"/>
    <lineage>
        <taxon>Eukaryota</taxon>
        <taxon>Viridiplantae</taxon>
        <taxon>Streptophyta</taxon>
        <taxon>Embryophyta</taxon>
        <taxon>Tracheophyta</taxon>
        <taxon>Spermatophyta</taxon>
        <taxon>Magnoliopsida</taxon>
        <taxon>Liliopsida</taxon>
        <taxon>Poales</taxon>
        <taxon>Poaceae</taxon>
        <taxon>PACMAD clade</taxon>
        <taxon>Panicoideae</taxon>
        <taxon>Andropogonodae</taxon>
        <taxon>Andropogoneae</taxon>
        <taxon>Tripsacinae</taxon>
        <taxon>Zea</taxon>
    </lineage>
</organism>
<feature type="compositionally biased region" description="Polar residues" evidence="1">
    <location>
        <begin position="14"/>
        <end position="24"/>
    </location>
</feature>